<sequence length="172" mass="18460">MASSQKTSAAAPGAVDVATLSVPQLRSLQSRLSSELEHLTSSHTKLRSAQSKFRECIRSINDGILAKPEKDGQENNILVPLTNSLYVKGKLSDREKVIVDVGTGFYVEKTPSKAIEFYNGKVGELGTNLRELEKIVAGKSTNLRVVEEVLRQKLLAGEGNVAQAGPSGVAQV</sequence>
<dbReference type="Proteomes" id="UP000023758">
    <property type="component" value="Unassembled WGS sequence"/>
</dbReference>
<name>A0A022WFT3_TRIRU</name>
<dbReference type="CDD" id="cd23157">
    <property type="entry name" value="Prefoldin_5"/>
    <property type="match status" value="1"/>
</dbReference>
<dbReference type="OrthoDB" id="10267474at2759"/>
<reference evidence="3" key="1">
    <citation type="submission" date="2014-02" db="EMBL/GenBank/DDBJ databases">
        <title>The Genome Sequence of Trichophyton rubrum (morphotype fischeri) CBS 288.86.</title>
        <authorList>
            <consortium name="The Broad Institute Genomics Platform"/>
            <person name="Cuomo C.A."/>
            <person name="White T.C."/>
            <person name="Graser Y."/>
            <person name="Martinez-Rossi N."/>
            <person name="Heitman J."/>
            <person name="Young S.K."/>
            <person name="Zeng Q."/>
            <person name="Gargeya S."/>
            <person name="Abouelleil A."/>
            <person name="Alvarado L."/>
            <person name="Chapman S.B."/>
            <person name="Gainer-Dewar J."/>
            <person name="Goldberg J."/>
            <person name="Griggs A."/>
            <person name="Gujja S."/>
            <person name="Hansen M."/>
            <person name="Howarth C."/>
            <person name="Imamovic A."/>
            <person name="Larimer J."/>
            <person name="Martinez D."/>
            <person name="Murphy C."/>
            <person name="Pearson M.D."/>
            <person name="Persinoti G."/>
            <person name="Poon T."/>
            <person name="Priest M."/>
            <person name="Roberts A.D."/>
            <person name="Saif S."/>
            <person name="Shea T.D."/>
            <person name="Sykes S.N."/>
            <person name="Wortman J."/>
            <person name="Nusbaum C."/>
            <person name="Birren B."/>
        </authorList>
    </citation>
    <scope>NUCLEOTIDE SEQUENCE [LARGE SCALE GENOMIC DNA]</scope>
    <source>
        <strain evidence="3">CBS 288.86</strain>
    </source>
</reference>
<dbReference type="PANTHER" id="PTHR12674:SF2">
    <property type="entry name" value="PREFOLDIN SUBUNIT 5"/>
    <property type="match status" value="1"/>
</dbReference>
<dbReference type="NCBIfam" id="TIGR00293">
    <property type="entry name" value="prefoldin subunit alpha"/>
    <property type="match status" value="1"/>
</dbReference>
<dbReference type="GO" id="GO:1990115">
    <property type="term" value="P:RNA polymerase III assembly"/>
    <property type="evidence" value="ECO:0007669"/>
    <property type="project" value="TreeGrafter"/>
</dbReference>
<dbReference type="InterPro" id="IPR011599">
    <property type="entry name" value="PFD_alpha_archaea"/>
</dbReference>
<dbReference type="InterPro" id="IPR004127">
    <property type="entry name" value="Prefoldin_subunit_alpha"/>
</dbReference>
<gene>
    <name evidence="3" type="ORF">H103_00778</name>
</gene>
<proteinExistence type="inferred from homology"/>
<dbReference type="SUPFAM" id="SSF46579">
    <property type="entry name" value="Prefoldin"/>
    <property type="match status" value="1"/>
</dbReference>
<dbReference type="GO" id="GO:0016272">
    <property type="term" value="C:prefoldin complex"/>
    <property type="evidence" value="ECO:0007669"/>
    <property type="project" value="InterPro"/>
</dbReference>
<dbReference type="InterPro" id="IPR009053">
    <property type="entry name" value="Prefoldin"/>
</dbReference>
<dbReference type="GO" id="GO:0006457">
    <property type="term" value="P:protein folding"/>
    <property type="evidence" value="ECO:0007669"/>
    <property type="project" value="InterPro"/>
</dbReference>
<dbReference type="EMBL" id="KK207705">
    <property type="protein sequence ID" value="EZF56948.1"/>
    <property type="molecule type" value="Genomic_DNA"/>
</dbReference>
<dbReference type="GO" id="GO:0005737">
    <property type="term" value="C:cytoplasm"/>
    <property type="evidence" value="ECO:0007669"/>
    <property type="project" value="TreeGrafter"/>
</dbReference>
<dbReference type="AlphaFoldDB" id="A0A022WFT3"/>
<dbReference type="GO" id="GO:1990113">
    <property type="term" value="P:RNA polymerase I assembly"/>
    <property type="evidence" value="ECO:0007669"/>
    <property type="project" value="TreeGrafter"/>
</dbReference>
<keyword evidence="2" id="KW-0143">Chaperone</keyword>
<protein>
    <submittedName>
        <fullName evidence="3">Prefoldin, alpha subunit</fullName>
    </submittedName>
</protein>
<dbReference type="GO" id="GO:0051082">
    <property type="term" value="F:unfolded protein binding"/>
    <property type="evidence" value="ECO:0007669"/>
    <property type="project" value="InterPro"/>
</dbReference>
<accession>A0A022WFT3</accession>
<dbReference type="FunFam" id="1.10.287.370:FF:000004">
    <property type="entry name" value="Probable prefoldin subunit 5"/>
    <property type="match status" value="1"/>
</dbReference>
<dbReference type="GO" id="GO:1990114">
    <property type="term" value="P:RNA polymerase II core complex assembly"/>
    <property type="evidence" value="ECO:0007669"/>
    <property type="project" value="TreeGrafter"/>
</dbReference>
<comment type="similarity">
    <text evidence="1">Belongs to the prefoldin subunit alpha family.</text>
</comment>
<dbReference type="HOGENOM" id="CLU_091867_0_0_1"/>
<organism evidence="3">
    <name type="scientific">Trichophyton rubrum CBS 288.86</name>
    <dbReference type="NCBI Taxonomy" id="1215330"/>
    <lineage>
        <taxon>Eukaryota</taxon>
        <taxon>Fungi</taxon>
        <taxon>Dikarya</taxon>
        <taxon>Ascomycota</taxon>
        <taxon>Pezizomycotina</taxon>
        <taxon>Eurotiomycetes</taxon>
        <taxon>Eurotiomycetidae</taxon>
        <taxon>Onygenales</taxon>
        <taxon>Arthrodermataceae</taxon>
        <taxon>Trichophyton</taxon>
    </lineage>
</organism>
<evidence type="ECO:0000256" key="2">
    <source>
        <dbReference type="ARBA" id="ARBA00023186"/>
    </source>
</evidence>
<evidence type="ECO:0000256" key="1">
    <source>
        <dbReference type="ARBA" id="ARBA00010048"/>
    </source>
</evidence>
<dbReference type="Gene3D" id="1.10.287.370">
    <property type="match status" value="1"/>
</dbReference>
<dbReference type="Pfam" id="PF02996">
    <property type="entry name" value="Prefoldin"/>
    <property type="match status" value="1"/>
</dbReference>
<dbReference type="PANTHER" id="PTHR12674">
    <property type="entry name" value="PREFOLDIN SUBUNIT 5"/>
    <property type="match status" value="1"/>
</dbReference>
<evidence type="ECO:0000313" key="3">
    <source>
        <dbReference type="EMBL" id="EZF56948.1"/>
    </source>
</evidence>